<comment type="caution">
    <text evidence="3">The sequence shown here is derived from an EMBL/GenBank/DDBJ whole genome shotgun (WGS) entry which is preliminary data.</text>
</comment>
<protein>
    <recommendedName>
        <fullName evidence="2">Cell wall hydrolase SleB domain-containing protein</fullName>
    </recommendedName>
</protein>
<evidence type="ECO:0000313" key="4">
    <source>
        <dbReference type="Proteomes" id="UP000332515"/>
    </source>
</evidence>
<evidence type="ECO:0000256" key="1">
    <source>
        <dbReference type="SAM" id="MobiDB-lite"/>
    </source>
</evidence>
<dbReference type="Gene3D" id="1.10.10.2520">
    <property type="entry name" value="Cell wall hydrolase SleB, domain 1"/>
    <property type="match status" value="1"/>
</dbReference>
<keyword evidence="4" id="KW-1185">Reference proteome</keyword>
<dbReference type="InterPro" id="IPR042047">
    <property type="entry name" value="SleB_dom1"/>
</dbReference>
<organism evidence="3 4">
    <name type="scientific">Segnochrobactrum spirostomi</name>
    <dbReference type="NCBI Taxonomy" id="2608987"/>
    <lineage>
        <taxon>Bacteria</taxon>
        <taxon>Pseudomonadati</taxon>
        <taxon>Pseudomonadota</taxon>
        <taxon>Alphaproteobacteria</taxon>
        <taxon>Hyphomicrobiales</taxon>
        <taxon>Segnochrobactraceae</taxon>
        <taxon>Segnochrobactrum</taxon>
    </lineage>
</organism>
<dbReference type="InterPro" id="IPR011105">
    <property type="entry name" value="Cell_wall_hydrolase_SleB"/>
</dbReference>
<dbReference type="PROSITE" id="PS51257">
    <property type="entry name" value="PROKAR_LIPOPROTEIN"/>
    <property type="match status" value="1"/>
</dbReference>
<evidence type="ECO:0000259" key="2">
    <source>
        <dbReference type="Pfam" id="PF07486"/>
    </source>
</evidence>
<gene>
    <name evidence="3" type="ORF">F0357_15445</name>
</gene>
<evidence type="ECO:0000313" key="3">
    <source>
        <dbReference type="EMBL" id="MQT14011.1"/>
    </source>
</evidence>
<dbReference type="Proteomes" id="UP000332515">
    <property type="component" value="Unassembled WGS sequence"/>
</dbReference>
<feature type="domain" description="Cell wall hydrolase SleB" evidence="2">
    <location>
        <begin position="49"/>
        <end position="146"/>
    </location>
</feature>
<reference evidence="3 4" key="1">
    <citation type="submission" date="2019-09" db="EMBL/GenBank/DDBJ databases">
        <title>Segnochrobactrum spirostomi gen. nov., sp. nov., isolated from the ciliate Spirostomum cf. yagiui and description of a novel family, Segnochrobactraceae fam. nov. within the order Rhizobiales of the class Alphaproteobacteria.</title>
        <authorList>
            <person name="Akter S."/>
            <person name="Shazib S.U.A."/>
            <person name="Shin M.K."/>
        </authorList>
    </citation>
    <scope>NUCLEOTIDE SEQUENCE [LARGE SCALE GENOMIC DNA]</scope>
    <source>
        <strain evidence="3 4">Sp-1</strain>
    </source>
</reference>
<proteinExistence type="predicted"/>
<dbReference type="Pfam" id="PF07486">
    <property type="entry name" value="Hydrolase_2"/>
    <property type="match status" value="1"/>
</dbReference>
<feature type="region of interest" description="Disordered" evidence="1">
    <location>
        <begin position="181"/>
        <end position="251"/>
    </location>
</feature>
<dbReference type="AlphaFoldDB" id="A0A6A7Y7D3"/>
<name>A0A6A7Y7D3_9HYPH</name>
<dbReference type="GO" id="GO:0016787">
    <property type="term" value="F:hydrolase activity"/>
    <property type="evidence" value="ECO:0007669"/>
    <property type="project" value="InterPro"/>
</dbReference>
<accession>A0A6A7Y7D3</accession>
<sequence>MELNRRRIWLRVLSLGLVGASLGGCGMFRTSDEHECMARVLYFESNRSSEEGMLAVGTVVMNRVQSGKYPRSICGVVAQQGQFAPHALSAPMTGTAKVRAERVASAVMSGRRHPALKDVYFFHTANASYPRPNLQYVAIAGGNAFYKRPPRGAPYRASPNIMLASSTSYGGSRAATLQPRYALPPSTKPQTEQQWALPPATLPESPAGLPPDPPVETAGAVPLPPASPYDLAQAAGEAPAPTRIAPVQAQAKPRSINDILAMTEGGGVPLN</sequence>
<dbReference type="EMBL" id="VWNA01000001">
    <property type="protein sequence ID" value="MQT14011.1"/>
    <property type="molecule type" value="Genomic_DNA"/>
</dbReference>